<organism evidence="1 2">
    <name type="scientific">Trichonephila clavata</name>
    <name type="common">Joro spider</name>
    <name type="synonym">Nephila clavata</name>
    <dbReference type="NCBI Taxonomy" id="2740835"/>
    <lineage>
        <taxon>Eukaryota</taxon>
        <taxon>Metazoa</taxon>
        <taxon>Ecdysozoa</taxon>
        <taxon>Arthropoda</taxon>
        <taxon>Chelicerata</taxon>
        <taxon>Arachnida</taxon>
        <taxon>Araneae</taxon>
        <taxon>Araneomorphae</taxon>
        <taxon>Entelegynae</taxon>
        <taxon>Araneoidea</taxon>
        <taxon>Nephilidae</taxon>
        <taxon>Trichonephila</taxon>
    </lineage>
</organism>
<dbReference type="InterPro" id="IPR052709">
    <property type="entry name" value="Transposase-MT_Hybrid"/>
</dbReference>
<dbReference type="AlphaFoldDB" id="A0A8X6FSH0"/>
<dbReference type="PANTHER" id="PTHR46060">
    <property type="entry name" value="MARINER MOS1 TRANSPOSASE-LIKE PROTEIN"/>
    <property type="match status" value="1"/>
</dbReference>
<evidence type="ECO:0000313" key="2">
    <source>
        <dbReference type="Proteomes" id="UP000887116"/>
    </source>
</evidence>
<sequence length="162" mass="18756">MKCHSELVETHGNNALPYITVASAVVVQRWSRYAICSNHLASWQHGGDQFLSRIIAIDEFWDRTYEPELKHQSTEWQHAGSPRSQKVRQNPSPVKLMVIVKCDVKGVIVCHFFPHGRTVTTQYYRDFLVRQIPHGVRDKLPDLVNNEIFLHDNTKPHNTECI</sequence>
<dbReference type="Gene3D" id="3.30.420.10">
    <property type="entry name" value="Ribonuclease H-like superfamily/Ribonuclease H"/>
    <property type="match status" value="1"/>
</dbReference>
<dbReference type="GO" id="GO:0003676">
    <property type="term" value="F:nucleic acid binding"/>
    <property type="evidence" value="ECO:0007669"/>
    <property type="project" value="InterPro"/>
</dbReference>
<accession>A0A8X6FSH0</accession>
<dbReference type="Pfam" id="PF01359">
    <property type="entry name" value="Transposase_1"/>
    <property type="match status" value="1"/>
</dbReference>
<proteinExistence type="predicted"/>
<dbReference type="OrthoDB" id="6434254at2759"/>
<dbReference type="EMBL" id="BMAO01013351">
    <property type="protein sequence ID" value="GFQ88132.1"/>
    <property type="molecule type" value="Genomic_DNA"/>
</dbReference>
<dbReference type="Proteomes" id="UP000887116">
    <property type="component" value="Unassembled WGS sequence"/>
</dbReference>
<keyword evidence="2" id="KW-1185">Reference proteome</keyword>
<protein>
    <submittedName>
        <fullName evidence="1">Mariner transposase</fullName>
    </submittedName>
</protein>
<name>A0A8X6FSH0_TRICU</name>
<reference evidence="1" key="1">
    <citation type="submission" date="2020-07" db="EMBL/GenBank/DDBJ databases">
        <title>Multicomponent nature underlies the extraordinary mechanical properties of spider dragline silk.</title>
        <authorList>
            <person name="Kono N."/>
            <person name="Nakamura H."/>
            <person name="Mori M."/>
            <person name="Yoshida Y."/>
            <person name="Ohtoshi R."/>
            <person name="Malay A.D."/>
            <person name="Moran D.A.P."/>
            <person name="Tomita M."/>
            <person name="Numata K."/>
            <person name="Arakawa K."/>
        </authorList>
    </citation>
    <scope>NUCLEOTIDE SEQUENCE</scope>
</reference>
<dbReference type="InterPro" id="IPR001888">
    <property type="entry name" value="Transposase_1"/>
</dbReference>
<dbReference type="PANTHER" id="PTHR46060:SF1">
    <property type="entry name" value="MARINER MOS1 TRANSPOSASE-LIKE PROTEIN"/>
    <property type="match status" value="1"/>
</dbReference>
<comment type="caution">
    <text evidence="1">The sequence shown here is derived from an EMBL/GenBank/DDBJ whole genome shotgun (WGS) entry which is preliminary data.</text>
</comment>
<dbReference type="InterPro" id="IPR036397">
    <property type="entry name" value="RNaseH_sf"/>
</dbReference>
<evidence type="ECO:0000313" key="1">
    <source>
        <dbReference type="EMBL" id="GFQ88132.1"/>
    </source>
</evidence>
<gene>
    <name evidence="1" type="ORF">TNCT_633791</name>
</gene>